<keyword evidence="2" id="KW-1185">Reference proteome</keyword>
<dbReference type="OMA" id="ADYNSVH"/>
<name>A8N5H5_COPC7</name>
<dbReference type="GeneID" id="6006558"/>
<comment type="caution">
    <text evidence="1">The sequence shown here is derived from an EMBL/GenBank/DDBJ whole genome shotgun (WGS) entry which is preliminary data.</text>
</comment>
<proteinExistence type="predicted"/>
<dbReference type="Proteomes" id="UP000001861">
    <property type="component" value="Unassembled WGS sequence"/>
</dbReference>
<dbReference type="RefSeq" id="XP_001830120.1">
    <property type="nucleotide sequence ID" value="XM_001830068.1"/>
</dbReference>
<evidence type="ECO:0000313" key="1">
    <source>
        <dbReference type="EMBL" id="EAU91785.1"/>
    </source>
</evidence>
<sequence>MTTGNAASKATRPIQRLAYASTVTCAAQASVYGKCVAATYTDVSKDICRAEFLKFKECLRDAMKKR</sequence>
<gene>
    <name evidence="1" type="ORF">CC1G_04553</name>
</gene>
<dbReference type="OrthoDB" id="3821113at2759"/>
<dbReference type="PANTHER" id="PTHR34561">
    <property type="entry name" value="NADH DEHYDROGENASE [UBIQUINONE] 1 ALPHA SUBCOMPLEX ASSEMBLY FACTOR 8"/>
    <property type="match status" value="1"/>
</dbReference>
<dbReference type="AlphaFoldDB" id="A8N5H5"/>
<accession>A8N5H5</accession>
<organism evidence="1 2">
    <name type="scientific">Coprinopsis cinerea (strain Okayama-7 / 130 / ATCC MYA-4618 / FGSC 9003)</name>
    <name type="common">Inky cap fungus</name>
    <name type="synonym">Hormographiella aspergillata</name>
    <dbReference type="NCBI Taxonomy" id="240176"/>
    <lineage>
        <taxon>Eukaryota</taxon>
        <taxon>Fungi</taxon>
        <taxon>Dikarya</taxon>
        <taxon>Basidiomycota</taxon>
        <taxon>Agaricomycotina</taxon>
        <taxon>Agaricomycetes</taxon>
        <taxon>Agaricomycetidae</taxon>
        <taxon>Agaricales</taxon>
        <taxon>Agaricineae</taxon>
        <taxon>Psathyrellaceae</taxon>
        <taxon>Coprinopsis</taxon>
    </lineage>
</organism>
<dbReference type="GO" id="GO:0005739">
    <property type="term" value="C:mitochondrion"/>
    <property type="evidence" value="ECO:0007669"/>
    <property type="project" value="InterPro"/>
</dbReference>
<evidence type="ECO:0000313" key="2">
    <source>
        <dbReference type="Proteomes" id="UP000001861"/>
    </source>
</evidence>
<dbReference type="EMBL" id="AACS02000003">
    <property type="protein sequence ID" value="EAU91785.1"/>
    <property type="molecule type" value="Genomic_DNA"/>
</dbReference>
<reference evidence="1 2" key="1">
    <citation type="journal article" date="2010" name="Proc. Natl. Acad. Sci. U.S.A.">
        <title>Insights into evolution of multicellular fungi from the assembled chromosomes of the mushroom Coprinopsis cinerea (Coprinus cinereus).</title>
        <authorList>
            <person name="Stajich J.E."/>
            <person name="Wilke S.K."/>
            <person name="Ahren D."/>
            <person name="Au C.H."/>
            <person name="Birren B.W."/>
            <person name="Borodovsky M."/>
            <person name="Burns C."/>
            <person name="Canback B."/>
            <person name="Casselton L.A."/>
            <person name="Cheng C.K."/>
            <person name="Deng J."/>
            <person name="Dietrich F.S."/>
            <person name="Fargo D.C."/>
            <person name="Farman M.L."/>
            <person name="Gathman A.C."/>
            <person name="Goldberg J."/>
            <person name="Guigo R."/>
            <person name="Hoegger P.J."/>
            <person name="Hooker J.B."/>
            <person name="Huggins A."/>
            <person name="James T.Y."/>
            <person name="Kamada T."/>
            <person name="Kilaru S."/>
            <person name="Kodira C."/>
            <person name="Kues U."/>
            <person name="Kupfer D."/>
            <person name="Kwan H.S."/>
            <person name="Lomsadze A."/>
            <person name="Li W."/>
            <person name="Lilly W.W."/>
            <person name="Ma L.J."/>
            <person name="Mackey A.J."/>
            <person name="Manning G."/>
            <person name="Martin F."/>
            <person name="Muraguchi H."/>
            <person name="Natvig D.O."/>
            <person name="Palmerini H."/>
            <person name="Ramesh M.A."/>
            <person name="Rehmeyer C.J."/>
            <person name="Roe B.A."/>
            <person name="Shenoy N."/>
            <person name="Stanke M."/>
            <person name="Ter-Hovhannisyan V."/>
            <person name="Tunlid A."/>
            <person name="Velagapudi R."/>
            <person name="Vision T.J."/>
            <person name="Zeng Q."/>
            <person name="Zolan M.E."/>
            <person name="Pukkila P.J."/>
        </authorList>
    </citation>
    <scope>NUCLEOTIDE SEQUENCE [LARGE SCALE GENOMIC DNA]</scope>
    <source>
        <strain evidence="2">Okayama-7 / 130 / ATCC MYA-4618 / FGSC 9003</strain>
    </source>
</reference>
<protein>
    <submittedName>
        <fullName evidence="1">Uncharacterized protein</fullName>
    </submittedName>
</protein>
<dbReference type="KEGG" id="cci:CC1G_04553"/>
<dbReference type="InParanoid" id="A8N5H5"/>
<dbReference type="VEuPathDB" id="FungiDB:CC1G_04553"/>
<dbReference type="PANTHER" id="PTHR34561:SF1">
    <property type="entry name" value="NADH DEHYDROGENASE [UBIQUINONE] 1 ALPHA SUBCOMPLEX ASSEMBLY FACTOR 8"/>
    <property type="match status" value="1"/>
</dbReference>
<dbReference type="eggNOG" id="ENOG502SBX9">
    <property type="taxonomic scope" value="Eukaryota"/>
</dbReference>
<dbReference type="GO" id="GO:0032981">
    <property type="term" value="P:mitochondrial respiratory chain complex I assembly"/>
    <property type="evidence" value="ECO:0007669"/>
    <property type="project" value="InterPro"/>
</dbReference>
<dbReference type="InterPro" id="IPR034595">
    <property type="entry name" value="NDUFAF8"/>
</dbReference>